<keyword evidence="2" id="KW-0673">Quorum sensing</keyword>
<feature type="transmembrane region" description="Helical" evidence="8">
    <location>
        <begin position="78"/>
        <end position="98"/>
    </location>
</feature>
<organism evidence="9 10">
    <name type="scientific">Thomasclavelia cocleata</name>
    <dbReference type="NCBI Taxonomy" id="69824"/>
    <lineage>
        <taxon>Bacteria</taxon>
        <taxon>Bacillati</taxon>
        <taxon>Bacillota</taxon>
        <taxon>Erysipelotrichia</taxon>
        <taxon>Erysipelotrichales</taxon>
        <taxon>Coprobacillaceae</taxon>
        <taxon>Thomasclavelia</taxon>
    </lineage>
</organism>
<keyword evidence="4 8" id="KW-0812">Transmembrane</keyword>
<dbReference type="GO" id="GO:0008233">
    <property type="term" value="F:peptidase activity"/>
    <property type="evidence" value="ECO:0007669"/>
    <property type="project" value="UniProtKB-KW"/>
</dbReference>
<dbReference type="RefSeq" id="WP_092356083.1">
    <property type="nucleotide sequence ID" value="NZ_CAJTPY010000050.1"/>
</dbReference>
<proteinExistence type="predicted"/>
<evidence type="ECO:0000256" key="1">
    <source>
        <dbReference type="ARBA" id="ARBA00022475"/>
    </source>
</evidence>
<name>A0A1I0H2R5_9FIRM</name>
<dbReference type="Proteomes" id="UP000198558">
    <property type="component" value="Unassembled WGS sequence"/>
</dbReference>
<evidence type="ECO:0000313" key="9">
    <source>
        <dbReference type="EMBL" id="SET77988.1"/>
    </source>
</evidence>
<evidence type="ECO:0000256" key="7">
    <source>
        <dbReference type="ARBA" id="ARBA00023136"/>
    </source>
</evidence>
<keyword evidence="10" id="KW-1185">Reference proteome</keyword>
<protein>
    <submittedName>
        <fullName evidence="9">Accessory gene regulator B</fullName>
    </submittedName>
</protein>
<dbReference type="OrthoDB" id="9815055at2"/>
<evidence type="ECO:0000256" key="3">
    <source>
        <dbReference type="ARBA" id="ARBA00022670"/>
    </source>
</evidence>
<dbReference type="GO" id="GO:0009372">
    <property type="term" value="P:quorum sensing"/>
    <property type="evidence" value="ECO:0007669"/>
    <property type="project" value="UniProtKB-KW"/>
</dbReference>
<dbReference type="EMBL" id="FOIN01000041">
    <property type="protein sequence ID" value="SET77988.1"/>
    <property type="molecule type" value="Genomic_DNA"/>
</dbReference>
<keyword evidence="3" id="KW-0645">Protease</keyword>
<reference evidence="10" key="1">
    <citation type="submission" date="2016-10" db="EMBL/GenBank/DDBJ databases">
        <authorList>
            <person name="Varghese N."/>
            <person name="Submissions S."/>
        </authorList>
    </citation>
    <scope>NUCLEOTIDE SEQUENCE [LARGE SCALE GENOMIC DNA]</scope>
    <source>
        <strain evidence="10">DSM 1551</strain>
    </source>
</reference>
<evidence type="ECO:0000313" key="10">
    <source>
        <dbReference type="Proteomes" id="UP000198558"/>
    </source>
</evidence>
<keyword evidence="1" id="KW-1003">Cell membrane</keyword>
<evidence type="ECO:0000256" key="2">
    <source>
        <dbReference type="ARBA" id="ARBA00022654"/>
    </source>
</evidence>
<dbReference type="InterPro" id="IPR006741">
    <property type="entry name" value="AgrB"/>
</dbReference>
<dbReference type="SMART" id="SM00793">
    <property type="entry name" value="AgrB"/>
    <property type="match status" value="1"/>
</dbReference>
<dbReference type="Pfam" id="PF04647">
    <property type="entry name" value="AgrB"/>
    <property type="match status" value="1"/>
</dbReference>
<dbReference type="GO" id="GO:0006508">
    <property type="term" value="P:proteolysis"/>
    <property type="evidence" value="ECO:0007669"/>
    <property type="project" value="UniProtKB-KW"/>
</dbReference>
<keyword evidence="7 8" id="KW-0472">Membrane</keyword>
<evidence type="ECO:0000256" key="8">
    <source>
        <dbReference type="SAM" id="Phobius"/>
    </source>
</evidence>
<evidence type="ECO:0000256" key="6">
    <source>
        <dbReference type="ARBA" id="ARBA00022989"/>
    </source>
</evidence>
<sequence>MIENLSLKIARSVIPENEASGSNIAIISYGVQAIISTLATLLLSLFVAIFFSNKIFELLLFSITFIPIRLLHKGYHCKTFFGCVITSNIMLVCATYLANIIPIKFCLSCLPILLFIEYWASVEKKKGYVIFEATYIFILSILYEGFIIFSFLTLLISNILIIGGKCHGSCIIFKKRNI</sequence>
<evidence type="ECO:0000256" key="5">
    <source>
        <dbReference type="ARBA" id="ARBA00022801"/>
    </source>
</evidence>
<dbReference type="GeneID" id="78289283"/>
<gene>
    <name evidence="9" type="ORF">SAMN04489758_14118</name>
</gene>
<evidence type="ECO:0000256" key="4">
    <source>
        <dbReference type="ARBA" id="ARBA00022692"/>
    </source>
</evidence>
<feature type="transmembrane region" description="Helical" evidence="8">
    <location>
        <begin position="134"/>
        <end position="156"/>
    </location>
</feature>
<keyword evidence="5" id="KW-0378">Hydrolase</keyword>
<keyword evidence="6 8" id="KW-1133">Transmembrane helix</keyword>
<feature type="transmembrane region" description="Helical" evidence="8">
    <location>
        <begin position="26"/>
        <end position="48"/>
    </location>
</feature>
<dbReference type="AlphaFoldDB" id="A0A1I0H2R5"/>
<feature type="transmembrane region" description="Helical" evidence="8">
    <location>
        <begin position="55"/>
        <end position="72"/>
    </location>
</feature>
<accession>A0A1I0H2R5</accession>
<dbReference type="GO" id="GO:0016020">
    <property type="term" value="C:membrane"/>
    <property type="evidence" value="ECO:0007669"/>
    <property type="project" value="InterPro"/>
</dbReference>